<keyword evidence="3" id="KW-1185">Reference proteome</keyword>
<evidence type="ECO:0000256" key="1">
    <source>
        <dbReference type="SAM" id="MobiDB-lite"/>
    </source>
</evidence>
<proteinExistence type="predicted"/>
<dbReference type="GO" id="GO:0005840">
    <property type="term" value="C:ribosome"/>
    <property type="evidence" value="ECO:0007669"/>
    <property type="project" value="UniProtKB-KW"/>
</dbReference>
<feature type="compositionally biased region" description="Low complexity" evidence="1">
    <location>
        <begin position="1"/>
        <end position="11"/>
    </location>
</feature>
<name>A0A091CNF4_FUKDA</name>
<organism evidence="2 3">
    <name type="scientific">Fukomys damarensis</name>
    <name type="common">Damaraland mole rat</name>
    <name type="synonym">Cryptomys damarensis</name>
    <dbReference type="NCBI Taxonomy" id="885580"/>
    <lineage>
        <taxon>Eukaryota</taxon>
        <taxon>Metazoa</taxon>
        <taxon>Chordata</taxon>
        <taxon>Craniata</taxon>
        <taxon>Vertebrata</taxon>
        <taxon>Euteleostomi</taxon>
        <taxon>Mammalia</taxon>
        <taxon>Eutheria</taxon>
        <taxon>Euarchontoglires</taxon>
        <taxon>Glires</taxon>
        <taxon>Rodentia</taxon>
        <taxon>Hystricomorpha</taxon>
        <taxon>Bathyergidae</taxon>
        <taxon>Fukomys</taxon>
    </lineage>
</organism>
<evidence type="ECO:0000313" key="3">
    <source>
        <dbReference type="Proteomes" id="UP000028990"/>
    </source>
</evidence>
<dbReference type="Gene3D" id="3.30.160.20">
    <property type="match status" value="1"/>
</dbReference>
<protein>
    <submittedName>
        <fullName evidence="2">40S ribosomal protein S2</fullName>
    </submittedName>
</protein>
<dbReference type="EMBL" id="KN124730">
    <property type="protein sequence ID" value="KFO20469.1"/>
    <property type="molecule type" value="Genomic_DNA"/>
</dbReference>
<reference evidence="2 3" key="1">
    <citation type="submission" date="2013-11" db="EMBL/GenBank/DDBJ databases">
        <title>The Damaraland mole rat (Fukomys damarensis) genome and evolution of African mole rats.</title>
        <authorList>
            <person name="Gladyshev V.N."/>
            <person name="Fang X."/>
        </authorList>
    </citation>
    <scope>NUCLEOTIDE SEQUENCE [LARGE SCALE GENOMIC DNA]</scope>
    <source>
        <tissue evidence="2">Liver</tissue>
    </source>
</reference>
<feature type="region of interest" description="Disordered" evidence="1">
    <location>
        <begin position="1"/>
        <end position="25"/>
    </location>
</feature>
<sequence>MGGLSSGLRSCGRGRGPGRDRGARCGKAEDTEWILVTKSGRLVEDTKIKSREEIYFSSPTEESEIIDFSPERIPQGWSPAEHARIEANSRGPADQIQGICGRWGLQRSGWCGCKVFQGSSHHSVPGFHCLHAERLLGEQDRQASHCPLRGDRPLGLCVGASDPCPHGHWPHVSPCAREAAADGWD</sequence>
<evidence type="ECO:0000313" key="2">
    <source>
        <dbReference type="EMBL" id="KFO20469.1"/>
    </source>
</evidence>
<keyword evidence="2" id="KW-0687">Ribonucleoprotein</keyword>
<gene>
    <name evidence="2" type="ORF">H920_18149</name>
</gene>
<accession>A0A091CNF4</accession>
<keyword evidence="2" id="KW-0689">Ribosomal protein</keyword>
<dbReference type="AlphaFoldDB" id="A0A091CNF4"/>
<dbReference type="Proteomes" id="UP000028990">
    <property type="component" value="Unassembled WGS sequence"/>
</dbReference>